<sequence>MKSTYFLFLIWVAWARYILAQVSDCKRPFVSDTSPGMHYTIYPLAYNGTPYKMPQTNLYDWISRLAYYDVPLYTGYTPDMNLNIYPEGPANEPQYGILFGNNFTTTNFSMIGSSWFIPPTTGWYTFDILATTAAELVIIDKTTAYCCENATNNYINEQFTITSIPSMPETQNPSGKVYLYQNFRYEVRVSFINQNINAFLYASYRSPEGAYSNINWHLYEMNVLNSSQIRTCNYDIGVYTATIPWTGTGTSTGSLQFYKVLSSGYDIYVTLQDWILIGVPSSPTTSISHLIIQDSSTLTTLSSSSIISSVSVPSSSNVSTVLSTFSINTTIETPTVLGNTTTGVELLTSPRAVDILSSSSTNSSRTSLDSSIASSVKFQSVTSSIDDKSEPGSTNSISSEVTMISSKWLTSNVESISTSTVGVPESNKTSSSIISVNSFEYNNSTTGAVNIFSELEVISSLKVEHSTLDSFSRLSSYSFDTIAGPEKSETTSSSVVTLMESASSGNGVTVFNSETYSNEVTVITATVVETVGNYFLGYITLKDFSENQEVVSERTIVKTITSTLCPNCMYNTYNVPVIPTQTISLENVPHTVPVAPPNGVTPNQVQVSASNGNQIAASSSFAPLSMNPNGENHLYANIATIIIPILSSIFLFI</sequence>
<feature type="signal peptide" evidence="2">
    <location>
        <begin position="1"/>
        <end position="20"/>
    </location>
</feature>
<evidence type="ECO:0000256" key="2">
    <source>
        <dbReference type="SAM" id="SignalP"/>
    </source>
</evidence>
<evidence type="ECO:0000256" key="1">
    <source>
        <dbReference type="SAM" id="Phobius"/>
    </source>
</evidence>
<dbReference type="OrthoDB" id="4070476at2759"/>
<dbReference type="AlphaFoldDB" id="A0A8H2VJA8"/>
<keyword evidence="1" id="KW-0812">Transmembrane</keyword>
<feature type="domain" description="PA14" evidence="3">
    <location>
        <begin position="50"/>
        <end position="218"/>
    </location>
</feature>
<reference evidence="4 5" key="1">
    <citation type="submission" date="2020-05" db="EMBL/GenBank/DDBJ databases">
        <authorList>
            <person name="Casaregola S."/>
            <person name="Devillers H."/>
            <person name="Grondin C."/>
        </authorList>
    </citation>
    <scope>NUCLEOTIDE SEQUENCE [LARGE SCALE GENOMIC DNA]</scope>
    <source>
        <strain evidence="4 5">CLIB 1767</strain>
    </source>
</reference>
<accession>A0A8H2VJA8</accession>
<dbReference type="EMBL" id="CAEFZW010000009">
    <property type="protein sequence ID" value="CAB4256482.1"/>
    <property type="molecule type" value="Genomic_DNA"/>
</dbReference>
<dbReference type="GeneID" id="64859560"/>
<protein>
    <recommendedName>
        <fullName evidence="3">PA14 domain-containing protein</fullName>
    </recommendedName>
</protein>
<proteinExistence type="predicted"/>
<comment type="caution">
    <text evidence="4">The sequence shown here is derived from an EMBL/GenBank/DDBJ whole genome shotgun (WGS) entry which is preliminary data.</text>
</comment>
<dbReference type="InterPro" id="IPR011658">
    <property type="entry name" value="PA14_dom"/>
</dbReference>
<keyword evidence="5" id="KW-1185">Reference proteome</keyword>
<feature type="transmembrane region" description="Helical" evidence="1">
    <location>
        <begin position="634"/>
        <end position="652"/>
    </location>
</feature>
<organism evidence="4 5">
    <name type="scientific">Maudiozyma barnettii</name>
    <dbReference type="NCBI Taxonomy" id="61262"/>
    <lineage>
        <taxon>Eukaryota</taxon>
        <taxon>Fungi</taxon>
        <taxon>Dikarya</taxon>
        <taxon>Ascomycota</taxon>
        <taxon>Saccharomycotina</taxon>
        <taxon>Saccharomycetes</taxon>
        <taxon>Saccharomycetales</taxon>
        <taxon>Saccharomycetaceae</taxon>
        <taxon>Maudiozyma</taxon>
    </lineage>
</organism>
<dbReference type="PROSITE" id="PS51820">
    <property type="entry name" value="PA14"/>
    <property type="match status" value="1"/>
</dbReference>
<gene>
    <name evidence="4" type="ORF">KABA2_09S05698</name>
</gene>
<dbReference type="Gene3D" id="2.60.120.1560">
    <property type="match status" value="1"/>
</dbReference>
<dbReference type="Proteomes" id="UP000644660">
    <property type="component" value="Unassembled WGS sequence"/>
</dbReference>
<evidence type="ECO:0000313" key="5">
    <source>
        <dbReference type="Proteomes" id="UP000644660"/>
    </source>
</evidence>
<keyword evidence="2" id="KW-0732">Signal</keyword>
<dbReference type="InterPro" id="IPR037524">
    <property type="entry name" value="PA14/GLEYA"/>
</dbReference>
<feature type="chain" id="PRO_5034212596" description="PA14 domain-containing protein" evidence="2">
    <location>
        <begin position="21"/>
        <end position="653"/>
    </location>
</feature>
<evidence type="ECO:0000313" key="4">
    <source>
        <dbReference type="EMBL" id="CAB4256482.1"/>
    </source>
</evidence>
<dbReference type="Pfam" id="PF07691">
    <property type="entry name" value="PA14"/>
    <property type="match status" value="1"/>
</dbReference>
<name>A0A8H2VJA8_9SACH</name>
<dbReference type="RefSeq" id="XP_041408326.1">
    <property type="nucleotide sequence ID" value="XM_041552392.1"/>
</dbReference>
<keyword evidence="1" id="KW-0472">Membrane</keyword>
<evidence type="ECO:0000259" key="3">
    <source>
        <dbReference type="PROSITE" id="PS51820"/>
    </source>
</evidence>
<keyword evidence="1" id="KW-1133">Transmembrane helix</keyword>